<organism evidence="2 3">
    <name type="scientific">Hoylesella oralis ATCC 33269</name>
    <dbReference type="NCBI Taxonomy" id="873533"/>
    <lineage>
        <taxon>Bacteria</taxon>
        <taxon>Pseudomonadati</taxon>
        <taxon>Bacteroidota</taxon>
        <taxon>Bacteroidia</taxon>
        <taxon>Bacteroidales</taxon>
        <taxon>Prevotellaceae</taxon>
        <taxon>Hoylesella</taxon>
    </lineage>
</organism>
<feature type="transmembrane region" description="Helical" evidence="1">
    <location>
        <begin position="274"/>
        <end position="293"/>
    </location>
</feature>
<keyword evidence="1" id="KW-0812">Transmembrane</keyword>
<evidence type="ECO:0000313" key="2">
    <source>
        <dbReference type="EMBL" id="EFZ37699.1"/>
    </source>
</evidence>
<evidence type="ECO:0000256" key="1">
    <source>
        <dbReference type="SAM" id="Phobius"/>
    </source>
</evidence>
<comment type="caution">
    <text evidence="2">The sequence shown here is derived from an EMBL/GenBank/DDBJ whole genome shotgun (WGS) entry which is preliminary data.</text>
</comment>
<dbReference type="InterPro" id="IPR005625">
    <property type="entry name" value="PepSY-ass_TM"/>
</dbReference>
<dbReference type="HOGENOM" id="CLU_540431_0_0_10"/>
<proteinExistence type="predicted"/>
<dbReference type="eggNOG" id="COG3182">
    <property type="taxonomic scope" value="Bacteria"/>
</dbReference>
<dbReference type="Pfam" id="PF03929">
    <property type="entry name" value="PepSY_TM"/>
    <property type="match status" value="1"/>
</dbReference>
<sequence length="510" mass="56792">MSVLQQCKEILIFAQLKAVCELKKKTWSKHHQVFGLIFCFFIVMFCLSGIVLNHPSWFSHVDVSRGILPKSYEYKNWNGGLLRGTIRWQGHVLIYGNNGVWLTDTMAKACKDFNTGMPTGTDNRNIRGMALMSDGHLFAAGTYHLYAYGTDKAWHVLPVPLTDGERLSDISTRGDTLVVTGRSRVYLSRPPYIRFNSVEPAASPDSDGKVSLFRTVWWLHSGELFGLAGKLIIDAIALVLLFLCITGAVYWLLPRVTKHRDGGTMRWFFRWHNAIGRTTIVLTVLLSVTGWLLRPPAMLLIVQGRIPAIPLSTMNSSNAWYDKLRSLRYDKVAGDWLLYTSEGFYSMKTLDAEPRRIGIEPPVSVMGLTVQKQYDDGAWLLGSFSGLYLWSRTTGKVLDCMTGTAPQAVTGVPVSANAIAGFSDDLAGGDCVANYRTGTASPRMPQWMGRLPMSLRSVCLEIHTGRIYTFLGMGGVFYIFVVGLGIVWCLLTGWKIRRKHRAGAGGNTVK</sequence>
<keyword evidence="1" id="KW-0472">Membrane</keyword>
<reference evidence="2" key="1">
    <citation type="submission" date="2011-01" db="EMBL/GenBank/DDBJ databases">
        <authorList>
            <person name="Muzny D."/>
            <person name="Qin X."/>
            <person name="Buhay C."/>
            <person name="Dugan-Rocha S."/>
            <person name="Ding Y."/>
            <person name="Chen G."/>
            <person name="Hawes A."/>
            <person name="Holder M."/>
            <person name="Jhangiani S."/>
            <person name="Johnson A."/>
            <person name="Khan Z."/>
            <person name="Li Z."/>
            <person name="Liu W."/>
            <person name="Liu X."/>
            <person name="Perez L."/>
            <person name="Shen H."/>
            <person name="Wang Q."/>
            <person name="Watt J."/>
            <person name="Xi L."/>
            <person name="Xin Y."/>
            <person name="Zhou J."/>
            <person name="Deng J."/>
            <person name="Jiang H."/>
            <person name="Liu Y."/>
            <person name="Qu J."/>
            <person name="Song X.-Z."/>
            <person name="Zhang L."/>
            <person name="Villasana D."/>
            <person name="Johnson A."/>
            <person name="Liu J."/>
            <person name="Liyanage D."/>
            <person name="Lorensuhewa L."/>
            <person name="Robinson T."/>
            <person name="Song A."/>
            <person name="Song B.-B."/>
            <person name="Dinh H."/>
            <person name="Thornton R."/>
            <person name="Coyle M."/>
            <person name="Francisco L."/>
            <person name="Jackson L."/>
            <person name="Javaid M."/>
            <person name="Korchina V."/>
            <person name="Kovar C."/>
            <person name="Mata R."/>
            <person name="Mathew T."/>
            <person name="Ngo R."/>
            <person name="Nguyen L."/>
            <person name="Nguyen N."/>
            <person name="Okwuonu G."/>
            <person name="Ongeri F."/>
            <person name="Pham C."/>
            <person name="Simmons D."/>
            <person name="Wilczek-Boney K."/>
            <person name="Hale W."/>
            <person name="Jakkamsetti A."/>
            <person name="Pham P."/>
            <person name="Ruth R."/>
            <person name="San Lucas F."/>
            <person name="Warren J."/>
            <person name="Zhang J."/>
            <person name="Zhao Z."/>
            <person name="Zhou C."/>
            <person name="Zhu D."/>
            <person name="Lee S."/>
            <person name="Bess C."/>
            <person name="Blankenburg K."/>
            <person name="Forbes L."/>
            <person name="Fu Q."/>
            <person name="Gubbala S."/>
            <person name="Hirani K."/>
            <person name="Jayaseelan J.C."/>
            <person name="Lara F."/>
            <person name="Munidasa M."/>
            <person name="Palculict T."/>
            <person name="Patil S."/>
            <person name="Pu L.-L."/>
            <person name="Saada N."/>
            <person name="Tang L."/>
            <person name="Weissenberger G."/>
            <person name="Zhu Y."/>
            <person name="Hemphill L."/>
            <person name="Shang Y."/>
            <person name="Youmans B."/>
            <person name="Ayvaz T."/>
            <person name="Ross M."/>
            <person name="Santibanez J."/>
            <person name="Aqrawi P."/>
            <person name="Gross S."/>
            <person name="Joshi V."/>
            <person name="Fowler G."/>
            <person name="Nazareth L."/>
            <person name="Reid J."/>
            <person name="Worley K."/>
            <person name="Petrosino J."/>
            <person name="Highlander S."/>
            <person name="Gibbs R."/>
        </authorList>
    </citation>
    <scope>NUCLEOTIDE SEQUENCE [LARGE SCALE GENOMIC DNA]</scope>
    <source>
        <strain evidence="2">ATCC 33269</strain>
    </source>
</reference>
<dbReference type="EMBL" id="AEPE02000002">
    <property type="protein sequence ID" value="EFZ37699.1"/>
    <property type="molecule type" value="Genomic_DNA"/>
</dbReference>
<feature type="transmembrane region" description="Helical" evidence="1">
    <location>
        <begin position="33"/>
        <end position="52"/>
    </location>
</feature>
<gene>
    <name evidence="2" type="ORF">HMPREF0663_10068</name>
</gene>
<feature type="transmembrane region" description="Helical" evidence="1">
    <location>
        <begin position="467"/>
        <end position="491"/>
    </location>
</feature>
<name>E7RLR8_9BACT</name>
<dbReference type="Proteomes" id="UP000005580">
    <property type="component" value="Unassembled WGS sequence"/>
</dbReference>
<evidence type="ECO:0000313" key="3">
    <source>
        <dbReference type="Proteomes" id="UP000005580"/>
    </source>
</evidence>
<dbReference type="STRING" id="28134.SAMN05444288_0771"/>
<dbReference type="AlphaFoldDB" id="E7RLR8"/>
<accession>E7RLR8</accession>
<keyword evidence="1" id="KW-1133">Transmembrane helix</keyword>
<keyword evidence="3" id="KW-1185">Reference proteome</keyword>
<feature type="transmembrane region" description="Helical" evidence="1">
    <location>
        <begin position="231"/>
        <end position="253"/>
    </location>
</feature>
<protein>
    <submittedName>
        <fullName evidence="2">PepSY domain protein</fullName>
    </submittedName>
</protein>